<evidence type="ECO:0000256" key="1">
    <source>
        <dbReference type="SAM" id="SignalP"/>
    </source>
</evidence>
<evidence type="ECO:0000313" key="3">
    <source>
        <dbReference type="Proteomes" id="UP000260812"/>
    </source>
</evidence>
<organism evidence="2 3">
    <name type="scientific">Eisenbergiella massiliensis</name>
    <dbReference type="NCBI Taxonomy" id="1720294"/>
    <lineage>
        <taxon>Bacteria</taxon>
        <taxon>Bacillati</taxon>
        <taxon>Bacillota</taxon>
        <taxon>Clostridia</taxon>
        <taxon>Lachnospirales</taxon>
        <taxon>Lachnospiraceae</taxon>
        <taxon>Eisenbergiella</taxon>
    </lineage>
</organism>
<reference evidence="2" key="1">
    <citation type="submission" date="2018-08" db="EMBL/GenBank/DDBJ databases">
        <title>A genome reference for cultivated species of the human gut microbiota.</title>
        <authorList>
            <person name="Zou Y."/>
            <person name="Xue W."/>
            <person name="Luo G."/>
        </authorList>
    </citation>
    <scope>NUCLEOTIDE SEQUENCE [LARGE SCALE GENOMIC DNA]</scope>
    <source>
        <strain evidence="2">TF05-5AC</strain>
    </source>
</reference>
<dbReference type="InterPro" id="IPR036278">
    <property type="entry name" value="Sialidase_sf"/>
</dbReference>
<evidence type="ECO:0008006" key="4">
    <source>
        <dbReference type="Google" id="ProtNLM"/>
    </source>
</evidence>
<feature type="signal peptide" evidence="1">
    <location>
        <begin position="1"/>
        <end position="38"/>
    </location>
</feature>
<dbReference type="Proteomes" id="UP000260812">
    <property type="component" value="Unassembled WGS sequence"/>
</dbReference>
<proteinExistence type="predicted"/>
<dbReference type="SUPFAM" id="SSF50939">
    <property type="entry name" value="Sialidases"/>
    <property type="match status" value="1"/>
</dbReference>
<evidence type="ECO:0000313" key="2">
    <source>
        <dbReference type="EMBL" id="RGE63614.1"/>
    </source>
</evidence>
<keyword evidence="1" id="KW-0732">Signal</keyword>
<comment type="caution">
    <text evidence="2">The sequence shown here is derived from an EMBL/GenBank/DDBJ whole genome shotgun (WGS) entry which is preliminary data.</text>
</comment>
<keyword evidence="3" id="KW-1185">Reference proteome</keyword>
<dbReference type="Pfam" id="PF02012">
    <property type="entry name" value="BNR"/>
    <property type="match status" value="1"/>
</dbReference>
<dbReference type="GeneID" id="97986564"/>
<dbReference type="EMBL" id="QVLV01000003">
    <property type="protein sequence ID" value="RGE63614.1"/>
    <property type="molecule type" value="Genomic_DNA"/>
</dbReference>
<name>A0A3E3I978_9FIRM</name>
<dbReference type="RefSeq" id="WP_102287779.1">
    <property type="nucleotide sequence ID" value="NZ_CALBAU010000430.1"/>
</dbReference>
<accession>A0A3E3I978</accession>
<dbReference type="InterPro" id="IPR002860">
    <property type="entry name" value="BNR_rpt"/>
</dbReference>
<gene>
    <name evidence="2" type="ORF">DXC51_06645</name>
</gene>
<sequence>MKQINGKLKPDNNFKWKFRKQLLAACFFLLVCITGITAAAKGMTENSGTNQTEKIPGCGLADAAYSYDGGKTWTSDSFLEVAGNGTYEVMVRDRLGNISSGSFRVDKIDRTAPAAEAVVHPEGFVKDKAVIILSASDDGSGLAGRPYSYDGGRTWTADSMHEVEENGDYQAAVRDAAGNITRLTVPVKNIDRDPPEISFSLTPEHWRSGSAVLTVHAVDQGCGLDAKAFSFDNGRTFQISGRKVIQEPGEIKVLVRDALGNFSHGYYRAVPLRKLEWTRPE</sequence>
<dbReference type="AlphaFoldDB" id="A0A3E3I978"/>
<protein>
    <recommendedName>
        <fullName evidence="4">Exo-alpha-sialidase</fullName>
    </recommendedName>
</protein>
<feature type="chain" id="PRO_5039230245" description="Exo-alpha-sialidase" evidence="1">
    <location>
        <begin position="39"/>
        <end position="281"/>
    </location>
</feature>